<reference evidence="1 2" key="1">
    <citation type="submission" date="2018-08" db="EMBL/GenBank/DDBJ databases">
        <title>Fibrisoma montanum sp. nov., isolated from Danxia mountain soil.</title>
        <authorList>
            <person name="Huang Y."/>
        </authorList>
    </citation>
    <scope>NUCLEOTIDE SEQUENCE [LARGE SCALE GENOMIC DNA]</scope>
    <source>
        <strain evidence="1 2">HYT19</strain>
    </source>
</reference>
<evidence type="ECO:0000313" key="2">
    <source>
        <dbReference type="Proteomes" id="UP000283523"/>
    </source>
</evidence>
<sequence length="123" mass="13846">MTTVTDKQIAVAADQLPAGVTGMTTVTDKQINDWKEKHGEIFAIDFEGEDNQTIVGYFRKPNRVEMNYISTFHNQPFKMQEQLVKACFLGGDTRILHVDGFMLGAAQALNELLEVKRGELKKL</sequence>
<evidence type="ECO:0000313" key="1">
    <source>
        <dbReference type="EMBL" id="RIV21395.1"/>
    </source>
</evidence>
<comment type="caution">
    <text evidence="1">The sequence shown here is derived from an EMBL/GenBank/DDBJ whole genome shotgun (WGS) entry which is preliminary data.</text>
</comment>
<dbReference type="RefSeq" id="WP_119669189.1">
    <property type="nucleotide sequence ID" value="NZ_QXED01000005.1"/>
</dbReference>
<dbReference type="Proteomes" id="UP000283523">
    <property type="component" value="Unassembled WGS sequence"/>
</dbReference>
<dbReference type="OrthoDB" id="885654at2"/>
<proteinExistence type="predicted"/>
<keyword evidence="2" id="KW-1185">Reference proteome</keyword>
<name>A0A418M6L0_9BACT</name>
<dbReference type="EMBL" id="QXED01000005">
    <property type="protein sequence ID" value="RIV21395.1"/>
    <property type="molecule type" value="Genomic_DNA"/>
</dbReference>
<gene>
    <name evidence="1" type="ORF">DYU11_18490</name>
</gene>
<protein>
    <submittedName>
        <fullName evidence="1">Uncharacterized protein</fullName>
    </submittedName>
</protein>
<organism evidence="1 2">
    <name type="scientific">Fibrisoma montanum</name>
    <dbReference type="NCBI Taxonomy" id="2305895"/>
    <lineage>
        <taxon>Bacteria</taxon>
        <taxon>Pseudomonadati</taxon>
        <taxon>Bacteroidota</taxon>
        <taxon>Cytophagia</taxon>
        <taxon>Cytophagales</taxon>
        <taxon>Spirosomataceae</taxon>
        <taxon>Fibrisoma</taxon>
    </lineage>
</organism>
<dbReference type="Gene3D" id="3.30.2220.10">
    <property type="entry name" value="rbstp2171"/>
    <property type="match status" value="1"/>
</dbReference>
<accession>A0A418M6L0</accession>
<dbReference type="AlphaFoldDB" id="A0A418M6L0"/>